<evidence type="ECO:0000256" key="1">
    <source>
        <dbReference type="SAM" id="Phobius"/>
    </source>
</evidence>
<reference evidence="2 3" key="1">
    <citation type="submission" date="2017-07" db="EMBL/GenBank/DDBJ databases">
        <title>Sandarakinorhabdus cyanobacteriorum sp. nov., a novel bacterium isolated from cyanobacterial aggregates in a eutrophic lake.</title>
        <authorList>
            <person name="Cai H."/>
        </authorList>
    </citation>
    <scope>NUCLEOTIDE SEQUENCE [LARGE SCALE GENOMIC DNA]</scope>
    <source>
        <strain evidence="2 3">TH057</strain>
    </source>
</reference>
<feature type="transmembrane region" description="Helical" evidence="1">
    <location>
        <begin position="108"/>
        <end position="131"/>
    </location>
</feature>
<organism evidence="2 3">
    <name type="scientific">Sandarakinorhabdus cyanobacteriorum</name>
    <dbReference type="NCBI Taxonomy" id="1981098"/>
    <lineage>
        <taxon>Bacteria</taxon>
        <taxon>Pseudomonadati</taxon>
        <taxon>Pseudomonadota</taxon>
        <taxon>Alphaproteobacteria</taxon>
        <taxon>Sphingomonadales</taxon>
        <taxon>Sphingosinicellaceae</taxon>
        <taxon>Sandarakinorhabdus</taxon>
    </lineage>
</organism>
<evidence type="ECO:0000313" key="2">
    <source>
        <dbReference type="EMBL" id="OYQ31314.1"/>
    </source>
</evidence>
<proteinExistence type="predicted"/>
<sequence length="139" mass="14846">MMPDSLFSLASAAVLPGWLALACAPLARARMVLVARVIAVLLAGLYVTLLVTGLAGDGPPKGASFNSLEGVRLLLSSPQALLAGWVHYLVFDLWVGSWEAEDNSLPHWLLLPCLALTFLAGPTGLLLYHLLKAGRMRRS</sequence>
<keyword evidence="3" id="KW-1185">Reference proteome</keyword>
<dbReference type="OrthoDB" id="345237at2"/>
<keyword evidence="1" id="KW-1133">Transmembrane helix</keyword>
<protein>
    <recommendedName>
        <fullName evidence="4">DUF4281 domain-containing protein</fullName>
    </recommendedName>
</protein>
<feature type="transmembrane region" description="Helical" evidence="1">
    <location>
        <begin position="32"/>
        <end position="52"/>
    </location>
</feature>
<accession>A0A255YRH1</accession>
<dbReference type="RefSeq" id="WP_094472906.1">
    <property type="nucleotide sequence ID" value="NZ_NOXT01000086.1"/>
</dbReference>
<keyword evidence="1" id="KW-0472">Membrane</keyword>
<gene>
    <name evidence="2" type="ORF">CHU93_04220</name>
</gene>
<dbReference type="Proteomes" id="UP000216991">
    <property type="component" value="Unassembled WGS sequence"/>
</dbReference>
<evidence type="ECO:0008006" key="4">
    <source>
        <dbReference type="Google" id="ProtNLM"/>
    </source>
</evidence>
<dbReference type="EMBL" id="NOXT01000086">
    <property type="protein sequence ID" value="OYQ31314.1"/>
    <property type="molecule type" value="Genomic_DNA"/>
</dbReference>
<dbReference type="AlphaFoldDB" id="A0A255YRH1"/>
<dbReference type="InterPro" id="IPR025461">
    <property type="entry name" value="ABA4-like"/>
</dbReference>
<name>A0A255YRH1_9SPHN</name>
<dbReference type="Pfam" id="PF14108">
    <property type="entry name" value="ABA4-like"/>
    <property type="match status" value="1"/>
</dbReference>
<keyword evidence="1" id="KW-0812">Transmembrane</keyword>
<comment type="caution">
    <text evidence="2">The sequence shown here is derived from an EMBL/GenBank/DDBJ whole genome shotgun (WGS) entry which is preliminary data.</text>
</comment>
<evidence type="ECO:0000313" key="3">
    <source>
        <dbReference type="Proteomes" id="UP000216991"/>
    </source>
</evidence>